<dbReference type="EMBL" id="AP025591">
    <property type="protein sequence ID" value="BDG02345.1"/>
    <property type="molecule type" value="Genomic_DNA"/>
</dbReference>
<sequence length="442" mass="46576">MIPVLVAALLVTASATDTVYTVDGGRVAGTVVEESKTSGVTIQLPDGSVRRIEPSQVSRIEFADGTISTSGPPPAASPPVAPAPRAPAAEGPVDTVYFAAGGRVRGTVMEEDARTGVKVRLLDASIHAYPAQDLARIVYADGTVSTPTPATLRTPEPAPRAKSPEAPFDVVYFLGGGRVRGTVIEEHPRTGVRVRLMDGSVVTYARNDLVRIEYADGSVSRRKTVETAVVAQAAPPPAAPPPPIRTDMDQLLPLYLTLGVGATFLGGSADSGVSMSSIFEPAQAHLSSELALRFTPSFAFGVYGDVGAGDPASSVRDTCRVQGIDCIATTGRVGFMVRHTWSPLSRRPKWLSLGTGWEFGGVTADHRNGGGYSELFSYTGREYLRLGAGVDFRSNQVLGFGLYGSIAVGEYDRYKVPTSASVPLDGRTHTTGQVGIRLTLFP</sequence>
<evidence type="ECO:0000313" key="3">
    <source>
        <dbReference type="Proteomes" id="UP001162891"/>
    </source>
</evidence>
<name>A0ABN6MN11_9BACT</name>
<evidence type="ECO:0000256" key="1">
    <source>
        <dbReference type="SAM" id="MobiDB-lite"/>
    </source>
</evidence>
<organism evidence="2 3">
    <name type="scientific">Anaeromyxobacter oryzae</name>
    <dbReference type="NCBI Taxonomy" id="2918170"/>
    <lineage>
        <taxon>Bacteria</taxon>
        <taxon>Pseudomonadati</taxon>
        <taxon>Myxococcota</taxon>
        <taxon>Myxococcia</taxon>
        <taxon>Myxococcales</taxon>
        <taxon>Cystobacterineae</taxon>
        <taxon>Anaeromyxobacteraceae</taxon>
        <taxon>Anaeromyxobacter</taxon>
    </lineage>
</organism>
<reference evidence="3" key="1">
    <citation type="journal article" date="2022" name="Int. J. Syst. Evol. Microbiol.">
        <title>Anaeromyxobacter oryzae sp. nov., Anaeromyxobacter diazotrophicus sp. nov. and Anaeromyxobacter paludicola sp. nov., isolated from paddy soils.</title>
        <authorList>
            <person name="Itoh H."/>
            <person name="Xu Z."/>
            <person name="Mise K."/>
            <person name="Masuda Y."/>
            <person name="Ushijima N."/>
            <person name="Hayakawa C."/>
            <person name="Shiratori Y."/>
            <person name="Senoo K."/>
        </authorList>
    </citation>
    <scope>NUCLEOTIDE SEQUENCE [LARGE SCALE GENOMIC DNA]</scope>
    <source>
        <strain evidence="3">Red232</strain>
    </source>
</reference>
<dbReference type="Proteomes" id="UP001162891">
    <property type="component" value="Chromosome"/>
</dbReference>
<feature type="compositionally biased region" description="Pro residues" evidence="1">
    <location>
        <begin position="71"/>
        <end position="85"/>
    </location>
</feature>
<proteinExistence type="predicted"/>
<gene>
    <name evidence="2" type="ORF">AMOR_13410</name>
</gene>
<evidence type="ECO:0000313" key="2">
    <source>
        <dbReference type="EMBL" id="BDG02345.1"/>
    </source>
</evidence>
<dbReference type="RefSeq" id="WP_248359944.1">
    <property type="nucleotide sequence ID" value="NZ_AP025591.1"/>
</dbReference>
<keyword evidence="3" id="KW-1185">Reference proteome</keyword>
<protein>
    <submittedName>
        <fullName evidence="2">Uncharacterized protein</fullName>
    </submittedName>
</protein>
<feature type="region of interest" description="Disordered" evidence="1">
    <location>
        <begin position="64"/>
        <end position="88"/>
    </location>
</feature>
<accession>A0ABN6MN11</accession>